<accession>A0ABY2F746</accession>
<dbReference type="InterPro" id="IPR014145">
    <property type="entry name" value="LigD_pol_dom"/>
</dbReference>
<feature type="region of interest" description="Disordered" evidence="1">
    <location>
        <begin position="266"/>
        <end position="296"/>
    </location>
</feature>
<evidence type="ECO:0000313" key="3">
    <source>
        <dbReference type="EMBL" id="TDW84193.1"/>
    </source>
</evidence>
<dbReference type="EMBL" id="SODU01000004">
    <property type="protein sequence ID" value="TDW84193.1"/>
    <property type="molecule type" value="Genomic_DNA"/>
</dbReference>
<dbReference type="InterPro" id="IPR052171">
    <property type="entry name" value="NHEJ_LigD"/>
</dbReference>
<dbReference type="PANTHER" id="PTHR42705:SF2">
    <property type="entry name" value="BIFUNCTIONAL NON-HOMOLOGOUS END JOINING PROTEIN LIGD"/>
    <property type="match status" value="1"/>
</dbReference>
<feature type="compositionally biased region" description="Basic and acidic residues" evidence="1">
    <location>
        <begin position="266"/>
        <end position="278"/>
    </location>
</feature>
<dbReference type="CDD" id="cd04861">
    <property type="entry name" value="LigD_Pol_like"/>
    <property type="match status" value="1"/>
</dbReference>
<feature type="domain" description="DNA ligase D polymerase" evidence="2">
    <location>
        <begin position="24"/>
        <end position="277"/>
    </location>
</feature>
<dbReference type="Pfam" id="PF21686">
    <property type="entry name" value="LigD_Prim-Pol"/>
    <property type="match status" value="1"/>
</dbReference>
<reference evidence="3 4" key="1">
    <citation type="submission" date="2019-03" db="EMBL/GenBank/DDBJ databases">
        <title>Genomic Encyclopedia of Type Strains, Phase III (KMG-III): the genomes of soil and plant-associated and newly described type strains.</title>
        <authorList>
            <person name="Whitman W."/>
        </authorList>
    </citation>
    <scope>NUCLEOTIDE SEQUENCE [LARGE SCALE GENOMIC DNA]</scope>
    <source>
        <strain evidence="3 4">VKMAc-2574</strain>
    </source>
</reference>
<evidence type="ECO:0000259" key="2">
    <source>
        <dbReference type="Pfam" id="PF21686"/>
    </source>
</evidence>
<dbReference type="Proteomes" id="UP000295060">
    <property type="component" value="Unassembled WGS sequence"/>
</dbReference>
<comment type="caution">
    <text evidence="3">The sequence shown here is derived from an EMBL/GenBank/DDBJ whole genome shotgun (WGS) entry which is preliminary data.</text>
</comment>
<feature type="compositionally biased region" description="Basic residues" evidence="1">
    <location>
        <begin position="280"/>
        <end position="290"/>
    </location>
</feature>
<organism evidence="3 4">
    <name type="scientific">Kribbella pratensis</name>
    <dbReference type="NCBI Taxonomy" id="2512112"/>
    <lineage>
        <taxon>Bacteria</taxon>
        <taxon>Bacillati</taxon>
        <taxon>Actinomycetota</taxon>
        <taxon>Actinomycetes</taxon>
        <taxon>Propionibacteriales</taxon>
        <taxon>Kribbellaceae</taxon>
        <taxon>Kribbella</taxon>
    </lineage>
</organism>
<evidence type="ECO:0000313" key="4">
    <source>
        <dbReference type="Proteomes" id="UP000295060"/>
    </source>
</evidence>
<dbReference type="PANTHER" id="PTHR42705">
    <property type="entry name" value="BIFUNCTIONAL NON-HOMOLOGOUS END JOINING PROTEIN LIGD"/>
    <property type="match status" value="1"/>
</dbReference>
<dbReference type="NCBIfam" id="TIGR02778">
    <property type="entry name" value="ligD_pol"/>
    <property type="match status" value="1"/>
</dbReference>
<proteinExistence type="predicted"/>
<sequence length="296" mass="33215">MKVGRRTINLSNTAKVLFPDDGLTKGDLVEYYETVGPHMTPYLRGRPLSLERYPDGIDAQQIFHQNAPQYFPDWIETAPMDRVDGSGQVSHAIARDTATLVYLANQACITPHSWLSRADRPDNPDQLIFDLDPPDGFEAARRGALDLRALLDDLGLPTVVKTTGGKGLHVHVPLDRTADFDTVRAFARDVAGVLVARDPKHYTIEQRKAARKGRLYLDIMRNAYGQTAVPPYAVRARPGAPVATPLDWSELDDPKFRTDHHTLRTVPHRLDHDGDPWPRLRGRSLTKPRKRLEQAA</sequence>
<dbReference type="Gene3D" id="3.90.920.10">
    <property type="entry name" value="DNA primase, PRIM domain"/>
    <property type="match status" value="1"/>
</dbReference>
<dbReference type="RefSeq" id="WP_134132311.1">
    <property type="nucleotide sequence ID" value="NZ_SODU01000004.1"/>
</dbReference>
<evidence type="ECO:0000256" key="1">
    <source>
        <dbReference type="SAM" id="MobiDB-lite"/>
    </source>
</evidence>
<name>A0ABY2F746_9ACTN</name>
<keyword evidence="4" id="KW-1185">Reference proteome</keyword>
<protein>
    <submittedName>
        <fullName evidence="3">Bifunctional non-homologous end joining protein LigD</fullName>
    </submittedName>
</protein>
<dbReference type="SUPFAM" id="SSF56747">
    <property type="entry name" value="Prim-pol domain"/>
    <property type="match status" value="1"/>
</dbReference>
<gene>
    <name evidence="3" type="ORF">EV137_6998</name>
</gene>